<dbReference type="GO" id="GO:0006847">
    <property type="term" value="P:plasma membrane acetate transport"/>
    <property type="evidence" value="ECO:0007669"/>
    <property type="project" value="TreeGrafter"/>
</dbReference>
<organism evidence="15 16">
    <name type="scientific">Bradyrhizobium niftali</name>
    <dbReference type="NCBI Taxonomy" id="2560055"/>
    <lineage>
        <taxon>Bacteria</taxon>
        <taxon>Pseudomonadati</taxon>
        <taxon>Pseudomonadota</taxon>
        <taxon>Alphaproteobacteria</taxon>
        <taxon>Hyphomicrobiales</taxon>
        <taxon>Nitrobacteraceae</taxon>
        <taxon>Bradyrhizobium</taxon>
    </lineage>
</organism>
<dbReference type="GO" id="GO:0006814">
    <property type="term" value="P:sodium ion transport"/>
    <property type="evidence" value="ECO:0007669"/>
    <property type="project" value="UniProtKB-KW"/>
</dbReference>
<keyword evidence="6" id="KW-0769">Symport</keyword>
<evidence type="ECO:0000256" key="6">
    <source>
        <dbReference type="ARBA" id="ARBA00022847"/>
    </source>
</evidence>
<evidence type="ECO:0000256" key="13">
    <source>
        <dbReference type="SAM" id="Phobius"/>
    </source>
</evidence>
<comment type="subcellular location">
    <subcellularLocation>
        <location evidence="1">Cell membrane</location>
        <topology evidence="1">Multi-pass membrane protein</topology>
    </subcellularLocation>
</comment>
<feature type="transmembrane region" description="Helical" evidence="13">
    <location>
        <begin position="361"/>
        <end position="389"/>
    </location>
</feature>
<feature type="chain" id="PRO_5021195790" evidence="14">
    <location>
        <begin position="19"/>
        <end position="562"/>
    </location>
</feature>
<feature type="transmembrane region" description="Helical" evidence="13">
    <location>
        <begin position="410"/>
        <end position="430"/>
    </location>
</feature>
<evidence type="ECO:0000313" key="16">
    <source>
        <dbReference type="Proteomes" id="UP000297966"/>
    </source>
</evidence>
<dbReference type="Pfam" id="PF00474">
    <property type="entry name" value="SSF"/>
    <property type="match status" value="1"/>
</dbReference>
<dbReference type="InterPro" id="IPR018212">
    <property type="entry name" value="Na/solute_symporter_CS"/>
</dbReference>
<dbReference type="NCBIfam" id="NF006903">
    <property type="entry name" value="PRK09395.1"/>
    <property type="match status" value="1"/>
</dbReference>
<keyword evidence="8" id="KW-0915">Sodium</keyword>
<evidence type="ECO:0000256" key="2">
    <source>
        <dbReference type="ARBA" id="ARBA00006434"/>
    </source>
</evidence>
<dbReference type="OrthoDB" id="9764416at2"/>
<keyword evidence="14" id="KW-0732">Signal</keyword>
<dbReference type="InterPro" id="IPR038377">
    <property type="entry name" value="Na/Glc_symporter_sf"/>
</dbReference>
<keyword evidence="11" id="KW-0739">Sodium transport</keyword>
<dbReference type="AlphaFoldDB" id="A0A4Y9M2F5"/>
<dbReference type="Proteomes" id="UP000297966">
    <property type="component" value="Unassembled WGS sequence"/>
</dbReference>
<evidence type="ECO:0000256" key="11">
    <source>
        <dbReference type="ARBA" id="ARBA00023201"/>
    </source>
</evidence>
<reference evidence="15 16" key="1">
    <citation type="submission" date="2019-03" db="EMBL/GenBank/DDBJ databases">
        <title>Bradyrhizobium diversity isolated from nodules of Chamaecrista fasciculata.</title>
        <authorList>
            <person name="Klepa M.S."/>
            <person name="Urquiaga M.O."/>
            <person name="Hungria M."/>
            <person name="Delamuta J.R."/>
        </authorList>
    </citation>
    <scope>NUCLEOTIDE SEQUENCE [LARGE SCALE GENOMIC DNA]</scope>
    <source>
        <strain evidence="15 16">CNPSo 3448</strain>
    </source>
</reference>
<keyword evidence="5 13" id="KW-0812">Transmembrane</keyword>
<feature type="transmembrane region" description="Helical" evidence="13">
    <location>
        <begin position="30"/>
        <end position="49"/>
    </location>
</feature>
<feature type="transmembrane region" description="Helical" evidence="13">
    <location>
        <begin position="296"/>
        <end position="321"/>
    </location>
</feature>
<feature type="transmembrane region" description="Helical" evidence="13">
    <location>
        <begin position="210"/>
        <end position="228"/>
    </location>
</feature>
<evidence type="ECO:0000256" key="3">
    <source>
        <dbReference type="ARBA" id="ARBA00022448"/>
    </source>
</evidence>
<evidence type="ECO:0000256" key="12">
    <source>
        <dbReference type="RuleBase" id="RU362091"/>
    </source>
</evidence>
<dbReference type="InterPro" id="IPR050277">
    <property type="entry name" value="Sodium:Solute_Symporter"/>
</dbReference>
<evidence type="ECO:0000256" key="7">
    <source>
        <dbReference type="ARBA" id="ARBA00022989"/>
    </source>
</evidence>
<keyword evidence="16" id="KW-1185">Reference proteome</keyword>
<proteinExistence type="inferred from homology"/>
<feature type="transmembrane region" description="Helical" evidence="13">
    <location>
        <begin position="75"/>
        <end position="96"/>
    </location>
</feature>
<evidence type="ECO:0000256" key="1">
    <source>
        <dbReference type="ARBA" id="ARBA00004651"/>
    </source>
</evidence>
<dbReference type="CDD" id="cd11480">
    <property type="entry name" value="SLC5sbd_u4"/>
    <property type="match status" value="1"/>
</dbReference>
<evidence type="ECO:0000256" key="5">
    <source>
        <dbReference type="ARBA" id="ARBA00022692"/>
    </source>
</evidence>
<dbReference type="PANTHER" id="PTHR48086">
    <property type="entry name" value="SODIUM/PROLINE SYMPORTER-RELATED"/>
    <property type="match status" value="1"/>
</dbReference>
<comment type="similarity">
    <text evidence="2 12">Belongs to the sodium:solute symporter (SSF) (TC 2.A.21) family.</text>
</comment>
<dbReference type="GO" id="GO:0015123">
    <property type="term" value="F:acetate transmembrane transporter activity"/>
    <property type="evidence" value="ECO:0007669"/>
    <property type="project" value="TreeGrafter"/>
</dbReference>
<keyword evidence="7 13" id="KW-1133">Transmembrane helix</keyword>
<keyword evidence="9" id="KW-0406">Ion transport</keyword>
<feature type="transmembrane region" description="Helical" evidence="13">
    <location>
        <begin position="436"/>
        <end position="460"/>
    </location>
</feature>
<name>A0A4Y9M2F5_9BRAD</name>
<keyword evidence="10 13" id="KW-0472">Membrane</keyword>
<feature type="transmembrane region" description="Helical" evidence="13">
    <location>
        <begin position="467"/>
        <end position="486"/>
    </location>
</feature>
<feature type="transmembrane region" description="Helical" evidence="13">
    <location>
        <begin position="146"/>
        <end position="165"/>
    </location>
</feature>
<evidence type="ECO:0000256" key="4">
    <source>
        <dbReference type="ARBA" id="ARBA00022475"/>
    </source>
</evidence>
<feature type="transmembrane region" description="Helical" evidence="13">
    <location>
        <begin position="102"/>
        <end position="119"/>
    </location>
</feature>
<dbReference type="EMBL" id="SPQT01000003">
    <property type="protein sequence ID" value="TFV49364.1"/>
    <property type="molecule type" value="Genomic_DNA"/>
</dbReference>
<dbReference type="PANTHER" id="PTHR48086:SF6">
    <property type="entry name" value="CATION_ACETATE SYMPORTER ACTP"/>
    <property type="match status" value="1"/>
</dbReference>
<evidence type="ECO:0000313" key="15">
    <source>
        <dbReference type="EMBL" id="TFV49364.1"/>
    </source>
</evidence>
<sequence>MRILLAAIAATVSFSAHAQATAVVAGRDLNWVAIGMFLLIVAVTLLITYRSAGRTKSKADFYTAGHEITPLQNGLAIAGDFLSAAAFLGISALIYATGFDGLIYALGFLTGWPIVLFMMSERLRNLGSYTFADAASFRLDRTSVRLVAATGSLVVVLFYLIAQMIGAGKVIQLLFGVNYLFAVVGVGLLMIVYVAVGGMQATTWVQITKALLLLIGGTLMALVVLWRFDFSLGRLFTEASRVHPKGAAVLSPGGLFAEPVSAISLGLALVFGTAGLPHILMRFFTVSDFAGARKSVFYATTCVAYFCLVIPLFGFAAMVVLMPDASFFNVGAGGQFNKITDLIGGPNMAAVHLAGALGGPILLGFISAVAFATILAVVAGLTLAGASAVSHDIYGQVIAKGDAPEAREVMVAKIAAVAIGIVAVGLAITFENQNVAFMAGLALSVAASCNFPVLAMAIFWRGTTTRGAVAGGLVGLFSSLLFVVLSKTVWVAVFHFAAPLFPYDNPALFSMPLAFLVIWLGSLSDRTARATAERRAFDAQFVQSEIGIGLSEGNNALAGVAR</sequence>
<feature type="signal peptide" evidence="14">
    <location>
        <begin position="1"/>
        <end position="18"/>
    </location>
</feature>
<dbReference type="GO" id="GO:0015293">
    <property type="term" value="F:symporter activity"/>
    <property type="evidence" value="ECO:0007669"/>
    <property type="project" value="UniProtKB-KW"/>
</dbReference>
<dbReference type="GO" id="GO:0005886">
    <property type="term" value="C:plasma membrane"/>
    <property type="evidence" value="ECO:0007669"/>
    <property type="project" value="UniProtKB-SubCell"/>
</dbReference>
<feature type="transmembrane region" description="Helical" evidence="13">
    <location>
        <begin position="260"/>
        <end position="284"/>
    </location>
</feature>
<dbReference type="PROSITE" id="PS50283">
    <property type="entry name" value="NA_SOLUT_SYMP_3"/>
    <property type="match status" value="1"/>
</dbReference>
<dbReference type="InterPro" id="IPR001734">
    <property type="entry name" value="Na/solute_symporter"/>
</dbReference>
<evidence type="ECO:0000256" key="14">
    <source>
        <dbReference type="SAM" id="SignalP"/>
    </source>
</evidence>
<evidence type="ECO:0000256" key="10">
    <source>
        <dbReference type="ARBA" id="ARBA00023136"/>
    </source>
</evidence>
<comment type="caution">
    <text evidence="15">The sequence shown here is derived from an EMBL/GenBank/DDBJ whole genome shotgun (WGS) entry which is preliminary data.</text>
</comment>
<dbReference type="Gene3D" id="1.20.1730.10">
    <property type="entry name" value="Sodium/glucose cotransporter"/>
    <property type="match status" value="1"/>
</dbReference>
<accession>A0A4Y9M2F5</accession>
<dbReference type="PROSITE" id="PS00456">
    <property type="entry name" value="NA_SOLUT_SYMP_1"/>
    <property type="match status" value="1"/>
</dbReference>
<gene>
    <name evidence="15" type="primary">actP</name>
    <name evidence="15" type="ORF">E4K65_10220</name>
</gene>
<keyword evidence="4" id="KW-1003">Cell membrane</keyword>
<feature type="transmembrane region" description="Helical" evidence="13">
    <location>
        <begin position="506"/>
        <end position="524"/>
    </location>
</feature>
<feature type="transmembrane region" description="Helical" evidence="13">
    <location>
        <begin position="177"/>
        <end position="198"/>
    </location>
</feature>
<evidence type="ECO:0000256" key="9">
    <source>
        <dbReference type="ARBA" id="ARBA00023065"/>
    </source>
</evidence>
<protein>
    <submittedName>
        <fullName evidence="15">Cation/acetate symporter ActP</fullName>
    </submittedName>
</protein>
<keyword evidence="3" id="KW-0813">Transport</keyword>
<evidence type="ECO:0000256" key="8">
    <source>
        <dbReference type="ARBA" id="ARBA00023053"/>
    </source>
</evidence>